<dbReference type="EMBL" id="CAJOAY010021242">
    <property type="protein sequence ID" value="CAF4346864.1"/>
    <property type="molecule type" value="Genomic_DNA"/>
</dbReference>
<evidence type="ECO:0000313" key="1">
    <source>
        <dbReference type="EMBL" id="CAF4346864.1"/>
    </source>
</evidence>
<protein>
    <submittedName>
        <fullName evidence="1">Uncharacterized protein</fullName>
    </submittedName>
</protein>
<sequence>TYSKVHALQPFLEENHLRFTIKILNVLYTYKKDYEPYFIYWLLP</sequence>
<dbReference type="AlphaFoldDB" id="A0A820KYY0"/>
<evidence type="ECO:0000313" key="2">
    <source>
        <dbReference type="Proteomes" id="UP000663881"/>
    </source>
</evidence>
<gene>
    <name evidence="1" type="ORF">OKA104_LOCUS48589</name>
</gene>
<comment type="caution">
    <text evidence="1">The sequence shown here is derived from an EMBL/GenBank/DDBJ whole genome shotgun (WGS) entry which is preliminary data.</text>
</comment>
<name>A0A820KYY0_9BILA</name>
<reference evidence="1" key="1">
    <citation type="submission" date="2021-02" db="EMBL/GenBank/DDBJ databases">
        <authorList>
            <person name="Nowell W R."/>
        </authorList>
    </citation>
    <scope>NUCLEOTIDE SEQUENCE</scope>
</reference>
<organism evidence="1 2">
    <name type="scientific">Adineta steineri</name>
    <dbReference type="NCBI Taxonomy" id="433720"/>
    <lineage>
        <taxon>Eukaryota</taxon>
        <taxon>Metazoa</taxon>
        <taxon>Spiralia</taxon>
        <taxon>Gnathifera</taxon>
        <taxon>Rotifera</taxon>
        <taxon>Eurotatoria</taxon>
        <taxon>Bdelloidea</taxon>
        <taxon>Adinetida</taxon>
        <taxon>Adinetidae</taxon>
        <taxon>Adineta</taxon>
    </lineage>
</organism>
<accession>A0A820KYY0</accession>
<dbReference type="Proteomes" id="UP000663881">
    <property type="component" value="Unassembled WGS sequence"/>
</dbReference>
<feature type="non-terminal residue" evidence="1">
    <location>
        <position position="1"/>
    </location>
</feature>
<proteinExistence type="predicted"/>